<gene>
    <name evidence="5" type="ORF">AWC29_25955</name>
    <name evidence="4" type="ORF">BN973_04771</name>
</gene>
<dbReference type="HOGENOM" id="CLU_069356_22_0_11"/>
<dbReference type="GO" id="GO:0003700">
    <property type="term" value="F:DNA-binding transcription factor activity"/>
    <property type="evidence" value="ECO:0007669"/>
    <property type="project" value="TreeGrafter"/>
</dbReference>
<evidence type="ECO:0000256" key="1">
    <source>
        <dbReference type="ARBA" id="ARBA00023125"/>
    </source>
</evidence>
<dbReference type="Pfam" id="PF17932">
    <property type="entry name" value="TetR_C_24"/>
    <property type="match status" value="1"/>
</dbReference>
<evidence type="ECO:0000259" key="3">
    <source>
        <dbReference type="PROSITE" id="PS50977"/>
    </source>
</evidence>
<feature type="DNA-binding region" description="H-T-H motif" evidence="2">
    <location>
        <begin position="24"/>
        <end position="43"/>
    </location>
</feature>
<accession>A0A024K4F6</accession>
<dbReference type="eggNOG" id="COG1309">
    <property type="taxonomic scope" value="Bacteria"/>
</dbReference>
<dbReference type="RefSeq" id="WP_036471090.1">
    <property type="nucleotide sequence ID" value="NZ_HG964446.1"/>
</dbReference>
<dbReference type="EMBL" id="HG964446">
    <property type="protein sequence ID" value="CDO90378.1"/>
    <property type="molecule type" value="Genomic_DNA"/>
</dbReference>
<evidence type="ECO:0000256" key="2">
    <source>
        <dbReference type="PROSITE-ProRule" id="PRU00335"/>
    </source>
</evidence>
<sequence>MTPDEKILAAAEKLFFERSFDGVGVDEIGKVAGTTGSAIYRHFPSKDAILAALFDKTLDTILVRLGEPDEDPVAELNKLVRAFVGLAKSHERLVSIWLRDQRSLAERYRREHDRRHRRINQRWIDCLKRCFPDRSTDEITTATRGVQLLLLSEALRPPGGRRAKQAEELLAQMALASIGALELEAAAKR</sequence>
<keyword evidence="6" id="KW-1185">Reference proteome</keyword>
<dbReference type="Gene3D" id="1.10.357.10">
    <property type="entry name" value="Tetracycline Repressor, domain 2"/>
    <property type="match status" value="1"/>
</dbReference>
<dbReference type="PANTHER" id="PTHR30055:SF237">
    <property type="entry name" value="TRANSCRIPTIONAL REPRESSOR MCE3R"/>
    <property type="match status" value="1"/>
</dbReference>
<evidence type="ECO:0000313" key="6">
    <source>
        <dbReference type="Proteomes" id="UP000193710"/>
    </source>
</evidence>
<dbReference type="EMBL" id="LQPY01000037">
    <property type="protein sequence ID" value="ORW99810.1"/>
    <property type="molecule type" value="Genomic_DNA"/>
</dbReference>
<reference evidence="4" key="2">
    <citation type="submission" date="2014-04" db="EMBL/GenBank/DDBJ databases">
        <authorList>
            <person name="Urmite Genomes U."/>
        </authorList>
    </citation>
    <scope>NUCLEOTIDE SEQUENCE</scope>
    <source>
        <strain evidence="4">DSM 44626</strain>
    </source>
</reference>
<name>A0A024K4F6_9MYCO</name>
<dbReference type="InterPro" id="IPR041490">
    <property type="entry name" value="KstR2_TetR_C"/>
</dbReference>
<dbReference type="PANTHER" id="PTHR30055">
    <property type="entry name" value="HTH-TYPE TRANSCRIPTIONAL REGULATOR RUTR"/>
    <property type="match status" value="1"/>
</dbReference>
<protein>
    <submittedName>
        <fullName evidence="4">TetR family transcriptional regulator</fullName>
    </submittedName>
</protein>
<dbReference type="InterPro" id="IPR009057">
    <property type="entry name" value="Homeodomain-like_sf"/>
</dbReference>
<dbReference type="SUPFAM" id="SSF46689">
    <property type="entry name" value="Homeodomain-like"/>
    <property type="match status" value="1"/>
</dbReference>
<evidence type="ECO:0000313" key="4">
    <source>
        <dbReference type="EMBL" id="CDO90378.1"/>
    </source>
</evidence>
<dbReference type="PRINTS" id="PR00455">
    <property type="entry name" value="HTHTETR"/>
</dbReference>
<dbReference type="Proteomes" id="UP000028880">
    <property type="component" value="Unassembled WGS sequence"/>
</dbReference>
<keyword evidence="1 2" id="KW-0238">DNA-binding</keyword>
<organism evidence="4">
    <name type="scientific">Mycobacterium triplex</name>
    <dbReference type="NCBI Taxonomy" id="47839"/>
    <lineage>
        <taxon>Bacteria</taxon>
        <taxon>Bacillati</taxon>
        <taxon>Actinomycetota</taxon>
        <taxon>Actinomycetes</taxon>
        <taxon>Mycobacteriales</taxon>
        <taxon>Mycobacteriaceae</taxon>
        <taxon>Mycobacterium</taxon>
        <taxon>Mycobacterium simiae complex</taxon>
    </lineage>
</organism>
<feature type="domain" description="HTH tetR-type" evidence="3">
    <location>
        <begin position="1"/>
        <end position="61"/>
    </location>
</feature>
<dbReference type="Gene3D" id="1.10.10.60">
    <property type="entry name" value="Homeodomain-like"/>
    <property type="match status" value="1"/>
</dbReference>
<dbReference type="InterPro" id="IPR050109">
    <property type="entry name" value="HTH-type_TetR-like_transc_reg"/>
</dbReference>
<dbReference type="Pfam" id="PF00440">
    <property type="entry name" value="TetR_N"/>
    <property type="match status" value="1"/>
</dbReference>
<dbReference type="OrthoDB" id="5242390at2"/>
<dbReference type="PROSITE" id="PS50977">
    <property type="entry name" value="HTH_TETR_2"/>
    <property type="match status" value="1"/>
</dbReference>
<dbReference type="Proteomes" id="UP000193710">
    <property type="component" value="Unassembled WGS sequence"/>
</dbReference>
<dbReference type="GO" id="GO:0000976">
    <property type="term" value="F:transcription cis-regulatory region binding"/>
    <property type="evidence" value="ECO:0007669"/>
    <property type="project" value="TreeGrafter"/>
</dbReference>
<reference evidence="5 6" key="3">
    <citation type="submission" date="2016-01" db="EMBL/GenBank/DDBJ databases">
        <title>The new phylogeny of the genus Mycobacterium.</title>
        <authorList>
            <person name="Tarcisio F."/>
            <person name="Conor M."/>
            <person name="Antonella G."/>
            <person name="Elisabetta G."/>
            <person name="Giulia F.S."/>
            <person name="Sara T."/>
            <person name="Anna F."/>
            <person name="Clotilde B."/>
            <person name="Roberto B."/>
            <person name="Veronica D.S."/>
            <person name="Fabio R."/>
            <person name="Monica P."/>
            <person name="Olivier J."/>
            <person name="Enrico T."/>
            <person name="Nicola S."/>
        </authorList>
    </citation>
    <scope>NUCLEOTIDE SEQUENCE [LARGE SCALE GENOMIC DNA]</scope>
    <source>
        <strain evidence="5 6">DSM 44626</strain>
    </source>
</reference>
<dbReference type="AlphaFoldDB" id="A0A024K4F6"/>
<reference evidence="4" key="1">
    <citation type="journal article" date="2014" name="Genome Announc.">
        <title>Draft Genome Sequence of Mycobacterium triplex DSM 44626.</title>
        <authorList>
            <person name="Sassi M."/>
            <person name="Croce O."/>
            <person name="Robert C."/>
            <person name="Raoult D."/>
            <person name="Drancourt M."/>
        </authorList>
    </citation>
    <scope>NUCLEOTIDE SEQUENCE [LARGE SCALE GENOMIC DNA]</scope>
    <source>
        <strain evidence="4">DSM 44626</strain>
    </source>
</reference>
<dbReference type="STRING" id="47839.BN973_04771"/>
<proteinExistence type="predicted"/>
<evidence type="ECO:0000313" key="5">
    <source>
        <dbReference type="EMBL" id="ORW99810.1"/>
    </source>
</evidence>
<dbReference type="InterPro" id="IPR001647">
    <property type="entry name" value="HTH_TetR"/>
</dbReference>